<gene>
    <name evidence="9" type="ORF">PC110_g16942</name>
</gene>
<evidence type="ECO:0000256" key="2">
    <source>
        <dbReference type="ARBA" id="ARBA00022679"/>
    </source>
</evidence>
<dbReference type="FunFam" id="3.30.70.270:FF:000020">
    <property type="entry name" value="Transposon Tf2-6 polyprotein-like Protein"/>
    <property type="match status" value="1"/>
</dbReference>
<dbReference type="VEuPathDB" id="FungiDB:PC110_g16942"/>
<dbReference type="InterPro" id="IPR012337">
    <property type="entry name" value="RNaseH-like_sf"/>
</dbReference>
<evidence type="ECO:0000256" key="4">
    <source>
        <dbReference type="ARBA" id="ARBA00022722"/>
    </source>
</evidence>
<evidence type="ECO:0000313" key="10">
    <source>
        <dbReference type="Proteomes" id="UP000251314"/>
    </source>
</evidence>
<dbReference type="GO" id="GO:0006508">
    <property type="term" value="P:proteolysis"/>
    <property type="evidence" value="ECO:0007669"/>
    <property type="project" value="InterPro"/>
</dbReference>
<proteinExistence type="predicted"/>
<dbReference type="PANTHER" id="PTHR37984:SF5">
    <property type="entry name" value="PROTEIN NYNRIN-LIKE"/>
    <property type="match status" value="1"/>
</dbReference>
<dbReference type="GO" id="GO:0004519">
    <property type="term" value="F:endonuclease activity"/>
    <property type="evidence" value="ECO:0007669"/>
    <property type="project" value="UniProtKB-KW"/>
</dbReference>
<dbReference type="InterPro" id="IPR036397">
    <property type="entry name" value="RNaseH_sf"/>
</dbReference>
<dbReference type="Proteomes" id="UP000251314">
    <property type="component" value="Unassembled WGS sequence"/>
</dbReference>
<dbReference type="SUPFAM" id="SSF53098">
    <property type="entry name" value="Ribonuclease H-like"/>
    <property type="match status" value="1"/>
</dbReference>
<evidence type="ECO:0000256" key="7">
    <source>
        <dbReference type="ARBA" id="ARBA00022918"/>
    </source>
</evidence>
<keyword evidence="3" id="KW-0548">Nucleotidyltransferase</keyword>
<evidence type="ECO:0000256" key="3">
    <source>
        <dbReference type="ARBA" id="ARBA00022695"/>
    </source>
</evidence>
<dbReference type="AlphaFoldDB" id="A0A329RSX9"/>
<dbReference type="InterPro" id="IPR041373">
    <property type="entry name" value="RT_RNaseH"/>
</dbReference>
<dbReference type="PANTHER" id="PTHR37984">
    <property type="entry name" value="PROTEIN CBG26694"/>
    <property type="match status" value="1"/>
</dbReference>
<dbReference type="InterPro" id="IPR001969">
    <property type="entry name" value="Aspartic_peptidase_AS"/>
</dbReference>
<dbReference type="Gene3D" id="3.10.10.10">
    <property type="entry name" value="HIV Type 1 Reverse Transcriptase, subunit A, domain 1"/>
    <property type="match status" value="1"/>
</dbReference>
<evidence type="ECO:0000313" key="9">
    <source>
        <dbReference type="EMBL" id="RAW26656.1"/>
    </source>
</evidence>
<dbReference type="InterPro" id="IPR043128">
    <property type="entry name" value="Rev_trsase/Diguanyl_cyclase"/>
</dbReference>
<dbReference type="OrthoDB" id="163970at2759"/>
<dbReference type="Pfam" id="PF17921">
    <property type="entry name" value="Integrase_H2C2"/>
    <property type="match status" value="1"/>
</dbReference>
<dbReference type="GO" id="GO:0003964">
    <property type="term" value="F:RNA-directed DNA polymerase activity"/>
    <property type="evidence" value="ECO:0007669"/>
    <property type="project" value="UniProtKB-KW"/>
</dbReference>
<dbReference type="InterPro" id="IPR041588">
    <property type="entry name" value="Integrase_H2C2"/>
</dbReference>
<dbReference type="Pfam" id="PF00078">
    <property type="entry name" value="RVT_1"/>
    <property type="match status" value="1"/>
</dbReference>
<dbReference type="CDD" id="cd09274">
    <property type="entry name" value="RNase_HI_RT_Ty3"/>
    <property type="match status" value="1"/>
</dbReference>
<keyword evidence="2" id="KW-0808">Transferase</keyword>
<keyword evidence="5" id="KW-0255">Endonuclease</keyword>
<reference evidence="9 10" key="1">
    <citation type="submission" date="2018-01" db="EMBL/GenBank/DDBJ databases">
        <title>Draft genome of the strawberry crown rot pathogen Phytophthora cactorum.</title>
        <authorList>
            <person name="Armitage A.D."/>
            <person name="Lysoe E."/>
            <person name="Nellist C.F."/>
            <person name="Harrison R.J."/>
            <person name="Brurberg M.B."/>
        </authorList>
    </citation>
    <scope>NUCLEOTIDE SEQUENCE [LARGE SCALE GENOMIC DNA]</scope>
    <source>
        <strain evidence="9 10">10300</strain>
    </source>
</reference>
<accession>A0A329RSX9</accession>
<dbReference type="Gene3D" id="2.40.70.10">
    <property type="entry name" value="Acid Proteases"/>
    <property type="match status" value="1"/>
</dbReference>
<feature type="domain" description="Integrase catalytic" evidence="8">
    <location>
        <begin position="874"/>
        <end position="1006"/>
    </location>
</feature>
<dbReference type="GO" id="GO:0003676">
    <property type="term" value="F:nucleic acid binding"/>
    <property type="evidence" value="ECO:0007669"/>
    <property type="project" value="InterPro"/>
</dbReference>
<dbReference type="SMR" id="A0A329RSX9"/>
<dbReference type="CDD" id="cd01647">
    <property type="entry name" value="RT_LTR"/>
    <property type="match status" value="1"/>
</dbReference>
<dbReference type="EC" id="2.7.7.49" evidence="1"/>
<dbReference type="EMBL" id="MJFZ01000629">
    <property type="protein sequence ID" value="RAW26656.1"/>
    <property type="molecule type" value="Genomic_DNA"/>
</dbReference>
<dbReference type="Gene3D" id="3.30.70.270">
    <property type="match status" value="2"/>
</dbReference>
<dbReference type="GO" id="GO:0015074">
    <property type="term" value="P:DNA integration"/>
    <property type="evidence" value="ECO:0007669"/>
    <property type="project" value="InterPro"/>
</dbReference>
<dbReference type="SUPFAM" id="SSF56672">
    <property type="entry name" value="DNA/RNA polymerases"/>
    <property type="match status" value="1"/>
</dbReference>
<name>A0A329RSX9_9STRA</name>
<dbReference type="FunFam" id="3.10.20.370:FF:000001">
    <property type="entry name" value="Retrovirus-related Pol polyprotein from transposon 17.6-like protein"/>
    <property type="match status" value="1"/>
</dbReference>
<keyword evidence="4" id="KW-0540">Nuclease</keyword>
<keyword evidence="10" id="KW-1185">Reference proteome</keyword>
<dbReference type="InterPro" id="IPR050951">
    <property type="entry name" value="Retrovirus_Pol_polyprotein"/>
</dbReference>
<evidence type="ECO:0000259" key="8">
    <source>
        <dbReference type="PROSITE" id="PS50994"/>
    </source>
</evidence>
<comment type="caution">
    <text evidence="9">The sequence shown here is derived from an EMBL/GenBank/DDBJ whole genome shotgun (WGS) entry which is preliminary data.</text>
</comment>
<dbReference type="PROSITE" id="PS50994">
    <property type="entry name" value="INTEGRASE"/>
    <property type="match status" value="1"/>
</dbReference>
<dbReference type="Gene3D" id="1.10.340.70">
    <property type="match status" value="1"/>
</dbReference>
<organism evidence="9 10">
    <name type="scientific">Phytophthora cactorum</name>
    <dbReference type="NCBI Taxonomy" id="29920"/>
    <lineage>
        <taxon>Eukaryota</taxon>
        <taxon>Sar</taxon>
        <taxon>Stramenopiles</taxon>
        <taxon>Oomycota</taxon>
        <taxon>Peronosporomycetes</taxon>
        <taxon>Peronosporales</taxon>
        <taxon>Peronosporaceae</taxon>
        <taxon>Phytophthora</taxon>
    </lineage>
</organism>
<evidence type="ECO:0000256" key="6">
    <source>
        <dbReference type="ARBA" id="ARBA00022801"/>
    </source>
</evidence>
<protein>
    <recommendedName>
        <fullName evidence="1">RNA-directed DNA polymerase</fullName>
        <ecNumber evidence="1">2.7.7.49</ecNumber>
    </recommendedName>
</protein>
<dbReference type="GO" id="GO:0004190">
    <property type="term" value="F:aspartic-type endopeptidase activity"/>
    <property type="evidence" value="ECO:0007669"/>
    <property type="project" value="InterPro"/>
</dbReference>
<sequence>MVTVGVGASSKRELLRFEGVMNGQAVRVLIDSGAERNIVRPGLAQHYVDAAKVTTERFDGTTTPARTAQHCRETLIFEGRDFNDVSLIEWEVSANQDVILGHPGLVQFNPIINWQTGVMRFPRPRLVQDFRSVNNSLEVAAPTVATVEVMSEFLQHPLPSNLRQQLDDHVKAGYFHMPLGPSAIAALGCQPFPRVSDRGGDDDADTSLCVVSAPQFETKVKAEEYAELYHVTVKTSPKEKTVPPQLQAVVEEFADVFPVELPPGLPPSRSIEHEVVLKPDSPWVSNIFGVPKKDPTTGKFPSRLEWLRSTNPHMPIRWVIDCRLVNAASEVAKIPLPHIEQLFDRMVGAVVFTILDLASGYHQMRMAPTSKQYTAFRTNQEIYHWNVAPMGLAGMPGMSTRLMRKVLSHLSFVVVYLDGICIFSRSMADHVKHLRQVCEVLREHKLYTSPDKCDFGQRSVDFLGHTISVDGLHVDARKTRAIAEWTEPRNIKDLQRFLGLAGYYRRFIHRFATLVLPLSALVKKDVTWVWEEPQRRAFNAIELALQHAPVLRLPDFDKPFIVTTDASHACIGGVLSQLHDGNDLPVAFFSKKLGPHELNWPVHEKELFAIKQALTRWRHYLHGVAFEVYTDNSACKWFLQHPRLSGRLARWLDFFASFQFTLHHRPGALNVVVDALSRPPGSSSSPGEGQDDSESKPEKVELCAACLSSSTCMDIRQAAIRRTKATEKLRSISTRDQAVMLAVKQPASESHGVGTAQWRMRLHAVSMADSTVISSLQLDTQTKRAFQKAYGRDSVFKQLWKSGRTSEDRKLRLDVIHNAHDAAIMAHPGIRRAQLAAAQWYFWPNMDLGIKAYVQSCESCMRYKSSTGRKTGKLQPIPLPATCWDVVSTDFITHLPVSDGFDAIMVVDDKLSKRPVYIPTHTTATAEDTAKLFFNNVIRYYGIPSTIISDRDPKFTSKFWTALVNLMKVKTAMTTAHRAQADGQTERQNRTLEDSLRCCISYHGND</sequence>
<dbReference type="PROSITE" id="PS00141">
    <property type="entry name" value="ASP_PROTEASE"/>
    <property type="match status" value="1"/>
</dbReference>
<dbReference type="InterPro" id="IPR043502">
    <property type="entry name" value="DNA/RNA_pol_sf"/>
</dbReference>
<keyword evidence="7" id="KW-0695">RNA-directed DNA polymerase</keyword>
<dbReference type="InterPro" id="IPR001584">
    <property type="entry name" value="Integrase_cat-core"/>
</dbReference>
<dbReference type="InterPro" id="IPR000477">
    <property type="entry name" value="RT_dom"/>
</dbReference>
<dbReference type="SUPFAM" id="SSF50630">
    <property type="entry name" value="Acid proteases"/>
    <property type="match status" value="1"/>
</dbReference>
<keyword evidence="6" id="KW-0378">Hydrolase</keyword>
<evidence type="ECO:0000256" key="1">
    <source>
        <dbReference type="ARBA" id="ARBA00012493"/>
    </source>
</evidence>
<dbReference type="InterPro" id="IPR021109">
    <property type="entry name" value="Peptidase_aspartic_dom_sf"/>
</dbReference>
<dbReference type="Pfam" id="PF17917">
    <property type="entry name" value="RT_RNaseH"/>
    <property type="match status" value="1"/>
</dbReference>
<dbReference type="Gene3D" id="3.30.420.10">
    <property type="entry name" value="Ribonuclease H-like superfamily/Ribonuclease H"/>
    <property type="match status" value="1"/>
</dbReference>
<evidence type="ECO:0000256" key="5">
    <source>
        <dbReference type="ARBA" id="ARBA00022759"/>
    </source>
</evidence>